<name>A0A2N3IN41_AERSO</name>
<dbReference type="EMBL" id="NQMM01000063">
    <property type="protein sequence ID" value="PKQ72249.1"/>
    <property type="molecule type" value="Genomic_DNA"/>
</dbReference>
<dbReference type="Proteomes" id="UP000233467">
    <property type="component" value="Unassembled WGS sequence"/>
</dbReference>
<dbReference type="RefSeq" id="WP_101326593.1">
    <property type="nucleotide sequence ID" value="NZ_NQML01000083.1"/>
</dbReference>
<feature type="region of interest" description="Disordered" evidence="1">
    <location>
        <begin position="1"/>
        <end position="88"/>
    </location>
</feature>
<dbReference type="AlphaFoldDB" id="A0A2N3IN41"/>
<keyword evidence="3" id="KW-1185">Reference proteome</keyword>
<reference evidence="2 3" key="1">
    <citation type="journal article" date="2017" name="Front. Microbiol.">
        <title>Strong Genomic and Phenotypic Heterogeneity in the Aeromonas sobria Species Complex.</title>
        <authorList>
            <person name="Gauthier J."/>
            <person name="Vincent A.T."/>
            <person name="Charette S.J."/>
            <person name="Derome N."/>
        </authorList>
    </citation>
    <scope>NUCLEOTIDE SEQUENCE [LARGE SCALE GENOMIC DNA]</scope>
    <source>
        <strain evidence="2 3">TM18</strain>
    </source>
</reference>
<evidence type="ECO:0000313" key="3">
    <source>
        <dbReference type="Proteomes" id="UP000233467"/>
    </source>
</evidence>
<accession>A0A2N3IN41</accession>
<evidence type="ECO:0000256" key="1">
    <source>
        <dbReference type="SAM" id="MobiDB-lite"/>
    </source>
</evidence>
<protein>
    <submittedName>
        <fullName evidence="2">Uncharacterized protein</fullName>
    </submittedName>
</protein>
<comment type="caution">
    <text evidence="2">The sequence shown here is derived from an EMBL/GenBank/DDBJ whole genome shotgun (WGS) entry which is preliminary data.</text>
</comment>
<gene>
    <name evidence="2" type="ORF">CJP16_21755</name>
</gene>
<feature type="compositionally biased region" description="Acidic residues" evidence="1">
    <location>
        <begin position="41"/>
        <end position="53"/>
    </location>
</feature>
<sequence>MGTSTSSGGGKAGSPFDPEWLGQVESAGGAGPGEGTANGDPDGEEGVSQDVAEDGSSALEPAQDQDVAPDRRFMPARSKMGKYLSGGGREALRGAASSMINKGMGGAGRANNTLRGVAQGAGRLGSFLEAVRGGTDPQVVDWIQRIRGLNLSASDLALEVIKEVMPETGSVDDESLRNAAADALAQLYEQEPNVDIFQLNDEQITAVIGFTISNEVCNRIDLQLGQTYEKLKYSPVEIQELRNDIKEWVHGEVQRIMENFMGQRVDPQTLAQTVLQTALEVFAE</sequence>
<organism evidence="2 3">
    <name type="scientific">Aeromonas sobria</name>
    <dbReference type="NCBI Taxonomy" id="646"/>
    <lineage>
        <taxon>Bacteria</taxon>
        <taxon>Pseudomonadati</taxon>
        <taxon>Pseudomonadota</taxon>
        <taxon>Gammaproteobacteria</taxon>
        <taxon>Aeromonadales</taxon>
        <taxon>Aeromonadaceae</taxon>
        <taxon>Aeromonas</taxon>
    </lineage>
</organism>
<evidence type="ECO:0000313" key="2">
    <source>
        <dbReference type="EMBL" id="PKQ72249.1"/>
    </source>
</evidence>
<proteinExistence type="predicted"/>